<dbReference type="PANTHER" id="PTHR30349">
    <property type="entry name" value="PHAGE INTEGRASE-RELATED"/>
    <property type="match status" value="1"/>
</dbReference>
<dbReference type="GO" id="GO:0015074">
    <property type="term" value="P:DNA integration"/>
    <property type="evidence" value="ECO:0007669"/>
    <property type="project" value="UniProtKB-KW"/>
</dbReference>
<dbReference type="PANTHER" id="PTHR30349:SF64">
    <property type="entry name" value="PROPHAGE INTEGRASE INTD-RELATED"/>
    <property type="match status" value="1"/>
</dbReference>
<comment type="similarity">
    <text evidence="1">Belongs to the 'phage' integrase family.</text>
</comment>
<evidence type="ECO:0000256" key="4">
    <source>
        <dbReference type="ARBA" id="ARBA00023172"/>
    </source>
</evidence>
<dbReference type="InterPro" id="IPR013762">
    <property type="entry name" value="Integrase-like_cat_sf"/>
</dbReference>
<name>A0A497VSK5_9RHOB</name>
<dbReference type="InterPro" id="IPR011010">
    <property type="entry name" value="DNA_brk_join_enz"/>
</dbReference>
<keyword evidence="4" id="KW-0233">DNA recombination</keyword>
<dbReference type="GO" id="GO:0006310">
    <property type="term" value="P:DNA recombination"/>
    <property type="evidence" value="ECO:0007669"/>
    <property type="project" value="UniProtKB-KW"/>
</dbReference>
<evidence type="ECO:0000256" key="2">
    <source>
        <dbReference type="ARBA" id="ARBA00022908"/>
    </source>
</evidence>
<evidence type="ECO:0000313" key="7">
    <source>
        <dbReference type="Proteomes" id="UP000269157"/>
    </source>
</evidence>
<comment type="caution">
    <text evidence="6">The sequence shown here is derived from an EMBL/GenBank/DDBJ whole genome shotgun (WGS) entry which is preliminary data.</text>
</comment>
<feature type="domain" description="Tyr recombinase" evidence="5">
    <location>
        <begin position="238"/>
        <end position="417"/>
    </location>
</feature>
<dbReference type="Proteomes" id="UP000269157">
    <property type="component" value="Unassembled WGS sequence"/>
</dbReference>
<keyword evidence="2" id="KW-0229">DNA integration</keyword>
<dbReference type="GO" id="GO:0003677">
    <property type="term" value="F:DNA binding"/>
    <property type="evidence" value="ECO:0007669"/>
    <property type="project" value="UniProtKB-KW"/>
</dbReference>
<dbReference type="InterPro" id="IPR050090">
    <property type="entry name" value="Tyrosine_recombinase_XerCD"/>
</dbReference>
<dbReference type="EMBL" id="RCCE01000006">
    <property type="protein sequence ID" value="RLJ41039.1"/>
    <property type="molecule type" value="Genomic_DNA"/>
</dbReference>
<organism evidence="6 7">
    <name type="scientific">Litoreibacter meonggei</name>
    <dbReference type="NCBI Taxonomy" id="1049199"/>
    <lineage>
        <taxon>Bacteria</taxon>
        <taxon>Pseudomonadati</taxon>
        <taxon>Pseudomonadota</taxon>
        <taxon>Alphaproteobacteria</taxon>
        <taxon>Rhodobacterales</taxon>
        <taxon>Roseobacteraceae</taxon>
        <taxon>Litoreibacter</taxon>
    </lineage>
</organism>
<dbReference type="InterPro" id="IPR010998">
    <property type="entry name" value="Integrase_recombinase_N"/>
</dbReference>
<dbReference type="Gene3D" id="1.10.150.130">
    <property type="match status" value="1"/>
</dbReference>
<accession>A0A497VSK5</accession>
<reference evidence="6 7" key="1">
    <citation type="submission" date="2018-10" db="EMBL/GenBank/DDBJ databases">
        <title>Genomic Encyclopedia of Archaeal and Bacterial Type Strains, Phase II (KMG-II): from individual species to whole genera.</title>
        <authorList>
            <person name="Goeker M."/>
        </authorList>
    </citation>
    <scope>NUCLEOTIDE SEQUENCE [LARGE SCALE GENOMIC DNA]</scope>
    <source>
        <strain evidence="6 7">DSM 29466</strain>
    </source>
</reference>
<dbReference type="AlphaFoldDB" id="A0A497VSK5"/>
<keyword evidence="7" id="KW-1185">Reference proteome</keyword>
<evidence type="ECO:0000256" key="3">
    <source>
        <dbReference type="ARBA" id="ARBA00023125"/>
    </source>
</evidence>
<proteinExistence type="inferred from homology"/>
<gene>
    <name evidence="6" type="ORF">BCF46_3615</name>
</gene>
<dbReference type="SUPFAM" id="SSF56349">
    <property type="entry name" value="DNA breaking-rejoining enzymes"/>
    <property type="match status" value="1"/>
</dbReference>
<dbReference type="InterPro" id="IPR002104">
    <property type="entry name" value="Integrase_catalytic"/>
</dbReference>
<dbReference type="OrthoDB" id="7222937at2"/>
<sequence length="423" mass="48037">MSNRIRYAYLKQHTWLYRRNYPADVAMILGVAALKQSLKTSDAKLAGVRAGEVNTLFEATVEAARSGIQVRLSDPAWATSTADALANLRTTLETSGGVAFPAKNRQPAPTVFALSREYLRRRGEELRPGGYKSVRYSVDLFSTKFPDRPITSLTREDGRLFLSLVPRLSRLIGKSPATQRKTMDQLLAFSTDRRDWITPRTQKRIWGQVNHFLDWVVYNGHLTQNPFRTIRFEGKVKPAPYAVPTDDEVRRLLREVNTPIHDLLRMCLLTGMRSGEAAGLLREDLVMKGNLGTFAHIRPNRLRELKTDASERLVPLHSELDQVLDRLPPEGPLFPHLNVNQVTKAFTHLRERLGLERPGFVFHSTRKWFITQCERTGVPEHFTASLVGHQSARSENQLTYSIYSAGISDEQKRGIVDQIRLPC</sequence>
<keyword evidence="3" id="KW-0238">DNA-binding</keyword>
<dbReference type="InterPro" id="IPR046668">
    <property type="entry name" value="DUF6538"/>
</dbReference>
<dbReference type="Pfam" id="PF20172">
    <property type="entry name" value="DUF6538"/>
    <property type="match status" value="1"/>
</dbReference>
<dbReference type="PROSITE" id="PS51898">
    <property type="entry name" value="TYR_RECOMBINASE"/>
    <property type="match status" value="1"/>
</dbReference>
<evidence type="ECO:0000256" key="1">
    <source>
        <dbReference type="ARBA" id="ARBA00008857"/>
    </source>
</evidence>
<evidence type="ECO:0000313" key="6">
    <source>
        <dbReference type="EMBL" id="RLJ41039.1"/>
    </source>
</evidence>
<dbReference type="Pfam" id="PF00589">
    <property type="entry name" value="Phage_integrase"/>
    <property type="match status" value="1"/>
</dbReference>
<evidence type="ECO:0000259" key="5">
    <source>
        <dbReference type="PROSITE" id="PS51898"/>
    </source>
</evidence>
<dbReference type="RefSeq" id="WP_121027625.1">
    <property type="nucleotide sequence ID" value="NZ_RCCE01000006.1"/>
</dbReference>
<dbReference type="Gene3D" id="1.10.443.10">
    <property type="entry name" value="Intergrase catalytic core"/>
    <property type="match status" value="1"/>
</dbReference>
<protein>
    <submittedName>
        <fullName evidence="6">Phage integrase family protein</fullName>
    </submittedName>
</protein>